<evidence type="ECO:0000313" key="2">
    <source>
        <dbReference type="Proteomes" id="UP000623010"/>
    </source>
</evidence>
<reference evidence="1" key="1">
    <citation type="journal article" date="2014" name="Int. J. Syst. Evol. Microbiol.">
        <title>Complete genome sequence of Corynebacterium casei LMG S-19264T (=DSM 44701T), isolated from a smear-ripened cheese.</title>
        <authorList>
            <consortium name="US DOE Joint Genome Institute (JGI-PGF)"/>
            <person name="Walter F."/>
            <person name="Albersmeier A."/>
            <person name="Kalinowski J."/>
            <person name="Ruckert C."/>
        </authorList>
    </citation>
    <scope>NUCLEOTIDE SEQUENCE</scope>
    <source>
        <strain evidence="1">JCM 5016</strain>
    </source>
</reference>
<dbReference type="AlphaFoldDB" id="A0A918R011"/>
<evidence type="ECO:0000313" key="1">
    <source>
        <dbReference type="EMBL" id="GGZ80716.1"/>
    </source>
</evidence>
<accession>A0A918R011</accession>
<proteinExistence type="predicted"/>
<dbReference type="Proteomes" id="UP000623010">
    <property type="component" value="Unassembled WGS sequence"/>
</dbReference>
<dbReference type="EMBL" id="BMWH01000004">
    <property type="protein sequence ID" value="GGZ80716.1"/>
    <property type="molecule type" value="Genomic_DNA"/>
</dbReference>
<protein>
    <submittedName>
        <fullName evidence="1">Uncharacterized protein</fullName>
    </submittedName>
</protein>
<gene>
    <name evidence="1" type="ORF">GCM10010389_18230</name>
</gene>
<name>A0A918R011_9ACTN</name>
<keyword evidence="2" id="KW-1185">Reference proteome</keyword>
<reference evidence="1" key="2">
    <citation type="submission" date="2020-09" db="EMBL/GenBank/DDBJ databases">
        <authorList>
            <person name="Sun Q."/>
            <person name="Ohkuma M."/>
        </authorList>
    </citation>
    <scope>NUCLEOTIDE SEQUENCE</scope>
    <source>
        <strain evidence="1">JCM 5016</strain>
    </source>
</reference>
<sequence length="110" mass="12226">MRPRYGGSASTWGYALYLTSTDEHQDAVLPTGGFTGTPEDALLDARLPGEWSTVPGRSAEVGRPKRGESRCRRPRSFLAGFLAGGRFIRPMRAGRRSRARGTSSRWWGRR</sequence>
<comment type="caution">
    <text evidence="1">The sequence shown here is derived from an EMBL/GenBank/DDBJ whole genome shotgun (WGS) entry which is preliminary data.</text>
</comment>
<organism evidence="1 2">
    <name type="scientific">Streptomyces echinoruber</name>
    <dbReference type="NCBI Taxonomy" id="68898"/>
    <lineage>
        <taxon>Bacteria</taxon>
        <taxon>Bacillati</taxon>
        <taxon>Actinomycetota</taxon>
        <taxon>Actinomycetes</taxon>
        <taxon>Kitasatosporales</taxon>
        <taxon>Streptomycetaceae</taxon>
        <taxon>Streptomyces</taxon>
    </lineage>
</organism>